<organism evidence="1 2">
    <name type="scientific">Parabacteroides chartae</name>
    <dbReference type="NCBI Taxonomy" id="1037355"/>
    <lineage>
        <taxon>Bacteria</taxon>
        <taxon>Pseudomonadati</taxon>
        <taxon>Bacteroidota</taxon>
        <taxon>Bacteroidia</taxon>
        <taxon>Bacteroidales</taxon>
        <taxon>Tannerellaceae</taxon>
        <taxon>Parabacteroides</taxon>
    </lineage>
</organism>
<dbReference type="SUPFAM" id="SSF117281">
    <property type="entry name" value="Kelch motif"/>
    <property type="match status" value="1"/>
</dbReference>
<proteinExistence type="predicted"/>
<sequence>MYNYIRIAFCCFSGIFLIACQTSRPVRWTGKKAVWQSLPSLPRTNSPDSISLGVSGHFSGITNGCILVAGGCNFPDKPASEGGVKRYYDSIWKLDTAGMMTGQWEKVGALPHPVAYGASVSVSEGLVCIGGNNDKESFSSAYLLSWNAEASQVDIIKLPELPFRMDNLAATSSANYIYVAGGNKNGMPANSFLRLNLNQLTKGWEILPDFPGCARLQPVLVSQHSDEGTQIYLSGGFQPEVYNSKPFIPTDLLSFSSMNNEWKLESAVPVMKGGELRTFTGGCAVSKGDSLIYFTGGVNYDRFLSAISMNRNLKLAEKNGKTSLFSRLTREKDSYLKHPVAWYKFNKEIFIYNTFTRKWIFLDDNEFTARAGASLLLLNKCFIIVGGEIKPGIRTPDVGLIRIL</sequence>
<name>A0A1T5CFZ6_9BACT</name>
<dbReference type="EMBL" id="FUYQ01000012">
    <property type="protein sequence ID" value="SKB58354.1"/>
    <property type="molecule type" value="Genomic_DNA"/>
</dbReference>
<dbReference type="NCBIfam" id="TIGR03548">
    <property type="entry name" value="mutarot_permut"/>
    <property type="match status" value="1"/>
</dbReference>
<keyword evidence="2" id="KW-1185">Reference proteome</keyword>
<dbReference type="InterPro" id="IPR056734">
    <property type="entry name" value="NANM"/>
</dbReference>
<accession>A0A1T5CFZ6</accession>
<dbReference type="PANTHER" id="PTHR23244">
    <property type="entry name" value="KELCH REPEAT DOMAIN"/>
    <property type="match status" value="1"/>
</dbReference>
<dbReference type="Proteomes" id="UP000190852">
    <property type="component" value="Unassembled WGS sequence"/>
</dbReference>
<gene>
    <name evidence="1" type="ORF">SAMN05660349_01863</name>
</gene>
<dbReference type="InterPro" id="IPR015915">
    <property type="entry name" value="Kelch-typ_b-propeller"/>
</dbReference>
<dbReference type="RefSeq" id="WP_079683394.1">
    <property type="nucleotide sequence ID" value="NZ_FUYQ01000012.1"/>
</dbReference>
<dbReference type="PROSITE" id="PS51257">
    <property type="entry name" value="PROKAR_LIPOPROTEIN"/>
    <property type="match status" value="1"/>
</dbReference>
<dbReference type="InterPro" id="IPR019937">
    <property type="entry name" value="Cycl-permuted_mutarotase"/>
</dbReference>
<evidence type="ECO:0000313" key="2">
    <source>
        <dbReference type="Proteomes" id="UP000190852"/>
    </source>
</evidence>
<dbReference type="Gene3D" id="2.120.10.80">
    <property type="entry name" value="Kelch-type beta propeller"/>
    <property type="match status" value="2"/>
</dbReference>
<reference evidence="2" key="1">
    <citation type="submission" date="2017-02" db="EMBL/GenBank/DDBJ databases">
        <authorList>
            <person name="Varghese N."/>
            <person name="Submissions S."/>
        </authorList>
    </citation>
    <scope>NUCLEOTIDE SEQUENCE [LARGE SCALE GENOMIC DNA]</scope>
    <source>
        <strain evidence="2">DSM 24967</strain>
    </source>
</reference>
<evidence type="ECO:0000313" key="1">
    <source>
        <dbReference type="EMBL" id="SKB58354.1"/>
    </source>
</evidence>
<dbReference type="AlphaFoldDB" id="A0A1T5CFZ6"/>
<dbReference type="Pfam" id="PF24996">
    <property type="entry name" value="NANM"/>
    <property type="match status" value="2"/>
</dbReference>
<protein>
    <submittedName>
        <fullName evidence="1">Cyclically-permuted mutarotase family protein</fullName>
    </submittedName>
</protein>